<dbReference type="RefSeq" id="YP_010652668.1">
    <property type="nucleotide sequence ID" value="NC_070788.1"/>
</dbReference>
<protein>
    <submittedName>
        <fullName evidence="1">Antirepressor</fullName>
    </submittedName>
</protein>
<dbReference type="EMBL" id="MK919469">
    <property type="protein sequence ID" value="QDH47647.1"/>
    <property type="molecule type" value="Genomic_DNA"/>
</dbReference>
<gene>
    <name evidence="1" type="primary">44</name>
    <name evidence="1" type="ORF">SEA_MADELINE_44</name>
</gene>
<dbReference type="GeneID" id="77928493"/>
<organism evidence="1 2">
    <name type="scientific">Gordonia phage Madeline</name>
    <dbReference type="NCBI Taxonomy" id="2591189"/>
    <lineage>
        <taxon>Viruses</taxon>
        <taxon>Duplodnaviria</taxon>
        <taxon>Heunggongvirae</taxon>
        <taxon>Uroviricota</taxon>
        <taxon>Caudoviricetes</taxon>
        <taxon>Nymbaxtervirinae</taxon>
        <taxon>Nymphadoravirus</taxon>
        <taxon>Nymphadoravirus madeline</taxon>
    </lineage>
</organism>
<name>A0A514A2Z4_9CAUD</name>
<reference evidence="1 2" key="1">
    <citation type="submission" date="2019-05" db="EMBL/GenBank/DDBJ databases">
        <authorList>
            <person name="Bortz R.L."/>
            <person name="Snisky T."/>
            <person name="Capreri D."/>
            <person name="Dobina S."/>
            <person name="Lemmon M."/>
            <person name="Nisperos M."/>
            <person name="Soffer N."/>
            <person name="Tsuchihashi K."/>
            <person name="Butela K.A."/>
            <person name="Garlena R.A."/>
            <person name="Russell D.A."/>
            <person name="Pope W.H."/>
            <person name="Jacobs-Sera D."/>
            <person name="Hatfull G.F."/>
        </authorList>
    </citation>
    <scope>NUCLEOTIDE SEQUENCE [LARGE SCALE GENOMIC DNA]</scope>
</reference>
<evidence type="ECO:0000313" key="2">
    <source>
        <dbReference type="Proteomes" id="UP000316333"/>
    </source>
</evidence>
<evidence type="ECO:0000313" key="1">
    <source>
        <dbReference type="EMBL" id="QDH47647.1"/>
    </source>
</evidence>
<proteinExistence type="predicted"/>
<sequence length="289" mass="33091">MQDLTAPAARTERDQLATRVDVLDKVGVLATLPDDMHVLTPMVAEFYGVGVEAIKSLVKDNRDEMESDGYRVVVRSEFERFYGDPANLIDPRSRQIALFPRRAVLRVGMLLRDSPIARQVRDYLLTVEEVARESDDQILEKAFGILRTRNEQLAAEVESLKEERERERPAIEYVHTHVLIDDDVMLIEDWGRAYGLTEPQAFALLRDEKSLIYAKTFERWSRSKGCKVTETEYRPRAGKPSFTWFDVKEQRNAPRRNNGQARKTCYIKAIHAVDLARLAGLLPNIEAAS</sequence>
<accession>A0A514A2Z4</accession>
<keyword evidence="2" id="KW-1185">Reference proteome</keyword>
<dbReference type="Proteomes" id="UP000316333">
    <property type="component" value="Segment"/>
</dbReference>
<dbReference type="KEGG" id="vg:77928493"/>